<dbReference type="Proteomes" id="UP000199451">
    <property type="component" value="Unassembled WGS sequence"/>
</dbReference>
<keyword evidence="3" id="KW-1185">Reference proteome</keyword>
<proteinExistence type="predicted"/>
<dbReference type="STRING" id="660521.SAMN04487949_2653"/>
<keyword evidence="1" id="KW-0472">Membrane</keyword>
<dbReference type="AlphaFoldDB" id="A0A1G9W8V8"/>
<dbReference type="InterPro" id="IPR058324">
    <property type="entry name" value="DUF8011"/>
</dbReference>
<dbReference type="Pfam" id="PF26041">
    <property type="entry name" value="DUF8011"/>
    <property type="match status" value="1"/>
</dbReference>
<protein>
    <submittedName>
        <fullName evidence="2">Uncharacterized protein</fullName>
    </submittedName>
</protein>
<accession>A0A1G9W8V8</accession>
<evidence type="ECO:0000256" key="1">
    <source>
        <dbReference type="SAM" id="Phobius"/>
    </source>
</evidence>
<dbReference type="OrthoDB" id="351217at2157"/>
<sequence>MPSTVSDVLFSEPAGRPNSLFQFAAAAAFTGLYLFVTVAGDTVGSGWLLVMAATSVCSGVAESLPKDRHRTAGVLRLTVVLVLAGLVVSIILEPQIITG</sequence>
<keyword evidence="1" id="KW-0812">Transmembrane</keyword>
<dbReference type="EMBL" id="FNHL01000003">
    <property type="protein sequence ID" value="SDM80671.1"/>
    <property type="molecule type" value="Genomic_DNA"/>
</dbReference>
<dbReference type="RefSeq" id="WP_089698097.1">
    <property type="nucleotide sequence ID" value="NZ_FNHL01000003.1"/>
</dbReference>
<evidence type="ECO:0000313" key="3">
    <source>
        <dbReference type="Proteomes" id="UP000199451"/>
    </source>
</evidence>
<feature type="transmembrane region" description="Helical" evidence="1">
    <location>
        <begin position="73"/>
        <end position="92"/>
    </location>
</feature>
<keyword evidence="1" id="KW-1133">Transmembrane helix</keyword>
<gene>
    <name evidence="2" type="ORF">SAMN04487949_2653</name>
</gene>
<reference evidence="3" key="1">
    <citation type="submission" date="2016-10" db="EMBL/GenBank/DDBJ databases">
        <authorList>
            <person name="Varghese N."/>
            <person name="Submissions S."/>
        </authorList>
    </citation>
    <scope>NUCLEOTIDE SEQUENCE [LARGE SCALE GENOMIC DNA]</scope>
    <source>
        <strain evidence="3">CGMCC 1.10119</strain>
    </source>
</reference>
<organism evidence="2 3">
    <name type="scientific">Halogranum gelatinilyticum</name>
    <dbReference type="NCBI Taxonomy" id="660521"/>
    <lineage>
        <taxon>Archaea</taxon>
        <taxon>Methanobacteriati</taxon>
        <taxon>Methanobacteriota</taxon>
        <taxon>Stenosarchaea group</taxon>
        <taxon>Halobacteria</taxon>
        <taxon>Halobacteriales</taxon>
        <taxon>Haloferacaceae</taxon>
    </lineage>
</organism>
<name>A0A1G9W8V8_9EURY</name>
<evidence type="ECO:0000313" key="2">
    <source>
        <dbReference type="EMBL" id="SDM80671.1"/>
    </source>
</evidence>